<accession>A0AAD7MIW2</accession>
<organism evidence="2 3">
    <name type="scientific">Mycena metata</name>
    <dbReference type="NCBI Taxonomy" id="1033252"/>
    <lineage>
        <taxon>Eukaryota</taxon>
        <taxon>Fungi</taxon>
        <taxon>Dikarya</taxon>
        <taxon>Basidiomycota</taxon>
        <taxon>Agaricomycotina</taxon>
        <taxon>Agaricomycetes</taxon>
        <taxon>Agaricomycetidae</taxon>
        <taxon>Agaricales</taxon>
        <taxon>Marasmiineae</taxon>
        <taxon>Mycenaceae</taxon>
        <taxon>Mycena</taxon>
    </lineage>
</organism>
<reference evidence="2" key="1">
    <citation type="submission" date="2023-03" db="EMBL/GenBank/DDBJ databases">
        <title>Massive genome expansion in bonnet fungi (Mycena s.s.) driven by repeated elements and novel gene families across ecological guilds.</title>
        <authorList>
            <consortium name="Lawrence Berkeley National Laboratory"/>
            <person name="Harder C.B."/>
            <person name="Miyauchi S."/>
            <person name="Viragh M."/>
            <person name="Kuo A."/>
            <person name="Thoen E."/>
            <person name="Andreopoulos B."/>
            <person name="Lu D."/>
            <person name="Skrede I."/>
            <person name="Drula E."/>
            <person name="Henrissat B."/>
            <person name="Morin E."/>
            <person name="Kohler A."/>
            <person name="Barry K."/>
            <person name="LaButti K."/>
            <person name="Morin E."/>
            <person name="Salamov A."/>
            <person name="Lipzen A."/>
            <person name="Mereny Z."/>
            <person name="Hegedus B."/>
            <person name="Baldrian P."/>
            <person name="Stursova M."/>
            <person name="Weitz H."/>
            <person name="Taylor A."/>
            <person name="Grigoriev I.V."/>
            <person name="Nagy L.G."/>
            <person name="Martin F."/>
            <person name="Kauserud H."/>
        </authorList>
    </citation>
    <scope>NUCLEOTIDE SEQUENCE</scope>
    <source>
        <strain evidence="2">CBHHK182m</strain>
    </source>
</reference>
<evidence type="ECO:0000256" key="1">
    <source>
        <dbReference type="SAM" id="MobiDB-lite"/>
    </source>
</evidence>
<keyword evidence="3" id="KW-1185">Reference proteome</keyword>
<proteinExistence type="predicted"/>
<gene>
    <name evidence="2" type="ORF">B0H16DRAFT_1739287</name>
</gene>
<dbReference type="EMBL" id="JARKIB010000250">
    <property type="protein sequence ID" value="KAJ7719583.1"/>
    <property type="molecule type" value="Genomic_DNA"/>
</dbReference>
<evidence type="ECO:0000313" key="3">
    <source>
        <dbReference type="Proteomes" id="UP001215598"/>
    </source>
</evidence>
<feature type="region of interest" description="Disordered" evidence="1">
    <location>
        <begin position="68"/>
        <end position="137"/>
    </location>
</feature>
<name>A0AAD7MIW2_9AGAR</name>
<dbReference type="Proteomes" id="UP001215598">
    <property type="component" value="Unassembled WGS sequence"/>
</dbReference>
<dbReference type="AlphaFoldDB" id="A0AAD7MIW2"/>
<comment type="caution">
    <text evidence="2">The sequence shown here is derived from an EMBL/GenBank/DDBJ whole genome shotgun (WGS) entry which is preliminary data.</text>
</comment>
<protein>
    <submittedName>
        <fullName evidence="2">Uncharacterized protein</fullName>
    </submittedName>
</protein>
<evidence type="ECO:0000313" key="2">
    <source>
        <dbReference type="EMBL" id="KAJ7719583.1"/>
    </source>
</evidence>
<sequence>MSVPFFFGVGVVPPSLPFTSLPPPIMAAGLLCSNHVTYRFGEGMMLKAYRLSRDAMAVIMAQYASAQMPPNPFSPNPTPAASASDLNLAGPRPHEDGDEEGDGYSYGYGGVEEGDERGAGGQHAKYESLDIGAGRGF</sequence>
<feature type="compositionally biased region" description="Pro residues" evidence="1">
    <location>
        <begin position="69"/>
        <end position="78"/>
    </location>
</feature>